<sequence>MTNAGPRRSGSVVSMATNRLSIVVPAHNEQRYIAQCLAALLAQKSEIHEILVVDNNSTDRTAQIIEAIAAGEPLVRRIVEPRPGVAFARNAGFDAATGDLIGRIDADTRVRPGWAHTVRSFFARDDTAEVGAISGLGNSYDSPYRGLKQWYIDKRVAQGVFGGERRIDNLHGANMALRRSAWERVRDVVSTDPKIHEDIDLALCLREADIEIAQLTELFVDVSPRRAYTPPSEYAAYIRSGIDTFELHGRLTPQIRKLVRLQSYLHVIAYAAYRPYDRELGRFTLRRAIFGSRGRAMPIDMQARTTSA</sequence>
<dbReference type="InterPro" id="IPR001173">
    <property type="entry name" value="Glyco_trans_2-like"/>
</dbReference>
<evidence type="ECO:0000259" key="1">
    <source>
        <dbReference type="Pfam" id="PF00535"/>
    </source>
</evidence>
<dbReference type="Proteomes" id="UP000193566">
    <property type="component" value="Unassembled WGS sequence"/>
</dbReference>
<dbReference type="PANTHER" id="PTHR43685:SF2">
    <property type="entry name" value="GLYCOSYLTRANSFERASE 2-LIKE DOMAIN-CONTAINING PROTEIN"/>
    <property type="match status" value="1"/>
</dbReference>
<dbReference type="InterPro" id="IPR029044">
    <property type="entry name" value="Nucleotide-diphossugar_trans"/>
</dbReference>
<dbReference type="SUPFAM" id="SSF53448">
    <property type="entry name" value="Nucleotide-diphospho-sugar transferases"/>
    <property type="match status" value="1"/>
</dbReference>
<dbReference type="GO" id="GO:0016740">
    <property type="term" value="F:transferase activity"/>
    <property type="evidence" value="ECO:0007669"/>
    <property type="project" value="UniProtKB-KW"/>
</dbReference>
<dbReference type="InterPro" id="IPR050834">
    <property type="entry name" value="Glycosyltransf_2"/>
</dbReference>
<accession>A0ABY1MB58</accession>
<dbReference type="Pfam" id="PF00535">
    <property type="entry name" value="Glycos_transf_2"/>
    <property type="match status" value="1"/>
</dbReference>
<dbReference type="PANTHER" id="PTHR43685">
    <property type="entry name" value="GLYCOSYLTRANSFERASE"/>
    <property type="match status" value="1"/>
</dbReference>
<evidence type="ECO:0000313" key="2">
    <source>
        <dbReference type="EMBL" id="SMG39093.1"/>
    </source>
</evidence>
<proteinExistence type="predicted"/>
<dbReference type="EMBL" id="FXAV01000006">
    <property type="protein sequence ID" value="SMG39093.1"/>
    <property type="molecule type" value="Genomic_DNA"/>
</dbReference>
<keyword evidence="2" id="KW-0808">Transferase</keyword>
<reference evidence="2 3" key="1">
    <citation type="submission" date="2017-04" db="EMBL/GenBank/DDBJ databases">
        <authorList>
            <person name="Varghese N."/>
            <person name="Submissions S."/>
        </authorList>
    </citation>
    <scope>NUCLEOTIDE SEQUENCE [LARGE SCALE GENOMIC DNA]</scope>
    <source>
        <strain evidence="2 3">J3</strain>
    </source>
</reference>
<name>A0ABY1MB58_RHORH</name>
<feature type="domain" description="Glycosyltransferase 2-like" evidence="1">
    <location>
        <begin position="21"/>
        <end position="183"/>
    </location>
</feature>
<organism evidence="2 3">
    <name type="scientific">Rhodococcus rhodochrous J3</name>
    <dbReference type="NCBI Taxonomy" id="903528"/>
    <lineage>
        <taxon>Bacteria</taxon>
        <taxon>Bacillati</taxon>
        <taxon>Actinomycetota</taxon>
        <taxon>Actinomycetes</taxon>
        <taxon>Mycobacteriales</taxon>
        <taxon>Nocardiaceae</taxon>
        <taxon>Rhodococcus</taxon>
    </lineage>
</organism>
<dbReference type="Gene3D" id="3.90.550.10">
    <property type="entry name" value="Spore Coat Polysaccharide Biosynthesis Protein SpsA, Chain A"/>
    <property type="match status" value="1"/>
</dbReference>
<comment type="caution">
    <text evidence="2">The sequence shown here is derived from an EMBL/GenBank/DDBJ whole genome shotgun (WGS) entry which is preliminary data.</text>
</comment>
<protein>
    <submittedName>
        <fullName evidence="2">Glycosyl transferase family 2</fullName>
    </submittedName>
</protein>
<dbReference type="CDD" id="cd00761">
    <property type="entry name" value="Glyco_tranf_GTA_type"/>
    <property type="match status" value="1"/>
</dbReference>
<evidence type="ECO:0000313" key="3">
    <source>
        <dbReference type="Proteomes" id="UP000193566"/>
    </source>
</evidence>
<gene>
    <name evidence="2" type="ORF">SAMN02745947_02644</name>
</gene>
<keyword evidence="3" id="KW-1185">Reference proteome</keyword>